<evidence type="ECO:0000313" key="3">
    <source>
        <dbReference type="Proteomes" id="UP000299102"/>
    </source>
</evidence>
<feature type="domain" description="Integrase zinc-binding" evidence="1">
    <location>
        <begin position="3"/>
        <end position="55"/>
    </location>
</feature>
<evidence type="ECO:0000313" key="2">
    <source>
        <dbReference type="EMBL" id="GBP36369.1"/>
    </source>
</evidence>
<sequence>MLNDVLKELHDEPWTGKHFGLTKTLAKLSERYFVKNAEKAMEKYIALCRVRLERKKVSNQARLQPIIVQGILEKIGIDVVGPIRRCLKTLEGGAALEGCWPSHCGSVAADIWQSHKPSGRPPTPVYDTFPNMHVLEEDSKWSVVTLFGALQLSCLPLFYDNKNWVLMATCGFRIPLNILEMGHGNYPKISRVVPLGELFRLRLKNLAVVDRFCEIFPQDINQN</sequence>
<dbReference type="InterPro" id="IPR041588">
    <property type="entry name" value="Integrase_H2C2"/>
</dbReference>
<reference evidence="2 3" key="1">
    <citation type="journal article" date="2019" name="Commun. Biol.">
        <title>The bagworm genome reveals a unique fibroin gene that provides high tensile strength.</title>
        <authorList>
            <person name="Kono N."/>
            <person name="Nakamura H."/>
            <person name="Ohtoshi R."/>
            <person name="Tomita M."/>
            <person name="Numata K."/>
            <person name="Arakawa K."/>
        </authorList>
    </citation>
    <scope>NUCLEOTIDE SEQUENCE [LARGE SCALE GENOMIC DNA]</scope>
</reference>
<gene>
    <name evidence="2" type="ORF">EVAR_87948_1</name>
</gene>
<evidence type="ECO:0000259" key="1">
    <source>
        <dbReference type="Pfam" id="PF17921"/>
    </source>
</evidence>
<protein>
    <recommendedName>
        <fullName evidence="1">Integrase zinc-binding domain-containing protein</fullName>
    </recommendedName>
</protein>
<name>A0A4C1VCM2_EUMVA</name>
<dbReference type="EMBL" id="BGZK01000318">
    <property type="protein sequence ID" value="GBP36369.1"/>
    <property type="molecule type" value="Genomic_DNA"/>
</dbReference>
<dbReference type="OrthoDB" id="6727269at2759"/>
<comment type="caution">
    <text evidence="2">The sequence shown here is derived from an EMBL/GenBank/DDBJ whole genome shotgun (WGS) entry which is preliminary data.</text>
</comment>
<organism evidence="2 3">
    <name type="scientific">Eumeta variegata</name>
    <name type="common">Bagworm moth</name>
    <name type="synonym">Eumeta japonica</name>
    <dbReference type="NCBI Taxonomy" id="151549"/>
    <lineage>
        <taxon>Eukaryota</taxon>
        <taxon>Metazoa</taxon>
        <taxon>Ecdysozoa</taxon>
        <taxon>Arthropoda</taxon>
        <taxon>Hexapoda</taxon>
        <taxon>Insecta</taxon>
        <taxon>Pterygota</taxon>
        <taxon>Neoptera</taxon>
        <taxon>Endopterygota</taxon>
        <taxon>Lepidoptera</taxon>
        <taxon>Glossata</taxon>
        <taxon>Ditrysia</taxon>
        <taxon>Tineoidea</taxon>
        <taxon>Psychidae</taxon>
        <taxon>Oiketicinae</taxon>
        <taxon>Eumeta</taxon>
    </lineage>
</organism>
<dbReference type="AlphaFoldDB" id="A0A4C1VCM2"/>
<keyword evidence="3" id="KW-1185">Reference proteome</keyword>
<dbReference type="Pfam" id="PF17921">
    <property type="entry name" value="Integrase_H2C2"/>
    <property type="match status" value="1"/>
</dbReference>
<dbReference type="Proteomes" id="UP000299102">
    <property type="component" value="Unassembled WGS sequence"/>
</dbReference>
<proteinExistence type="predicted"/>
<accession>A0A4C1VCM2</accession>
<dbReference type="Gene3D" id="1.10.340.70">
    <property type="match status" value="1"/>
</dbReference>